<dbReference type="CDD" id="cd17709">
    <property type="entry name" value="BRCT_pescadillo_like"/>
    <property type="match status" value="1"/>
</dbReference>
<evidence type="ECO:0000259" key="6">
    <source>
        <dbReference type="PROSITE" id="PS50172"/>
    </source>
</evidence>
<dbReference type="InterPro" id="IPR036420">
    <property type="entry name" value="BRCT_dom_sf"/>
</dbReference>
<dbReference type="GO" id="GO:0070545">
    <property type="term" value="C:PeBoW complex"/>
    <property type="evidence" value="ECO:0007669"/>
    <property type="project" value="TreeGrafter"/>
</dbReference>
<proteinExistence type="inferred from homology"/>
<dbReference type="EMBL" id="JAHWGI010000004">
    <property type="protein sequence ID" value="KAK3907269.1"/>
    <property type="molecule type" value="Genomic_DNA"/>
</dbReference>
<keyword evidence="3 4" id="KW-0539">Nucleus</keyword>
<dbReference type="AlphaFoldDB" id="A0AAE1GPZ7"/>
<reference evidence="7" key="2">
    <citation type="journal article" date="2023" name="BMC Genomics">
        <title>Pest status, molecular evolution, and epigenetic factors derived from the genome assembly of Frankliniella fusca, a thysanopteran phytovirus vector.</title>
        <authorList>
            <person name="Catto M.A."/>
            <person name="Labadie P.E."/>
            <person name="Jacobson A.L."/>
            <person name="Kennedy G.G."/>
            <person name="Srinivasan R."/>
            <person name="Hunt B.G."/>
        </authorList>
    </citation>
    <scope>NUCLEOTIDE SEQUENCE</scope>
    <source>
        <strain evidence="7">PL_HMW_Pooled</strain>
    </source>
</reference>
<dbReference type="InterPro" id="IPR001357">
    <property type="entry name" value="BRCT_dom"/>
</dbReference>
<dbReference type="Pfam" id="PF06732">
    <property type="entry name" value="Pescadillo_N"/>
    <property type="match status" value="1"/>
</dbReference>
<dbReference type="PANTHER" id="PTHR12221:SF6">
    <property type="entry name" value="PESCADILLO HOMOLOG"/>
    <property type="match status" value="1"/>
</dbReference>
<evidence type="ECO:0000256" key="1">
    <source>
        <dbReference type="ARBA" id="ARBA00022517"/>
    </source>
</evidence>
<organism evidence="7 8">
    <name type="scientific">Frankliniella fusca</name>
    <dbReference type="NCBI Taxonomy" id="407009"/>
    <lineage>
        <taxon>Eukaryota</taxon>
        <taxon>Metazoa</taxon>
        <taxon>Ecdysozoa</taxon>
        <taxon>Arthropoda</taxon>
        <taxon>Hexapoda</taxon>
        <taxon>Insecta</taxon>
        <taxon>Pterygota</taxon>
        <taxon>Neoptera</taxon>
        <taxon>Paraneoptera</taxon>
        <taxon>Thysanoptera</taxon>
        <taxon>Terebrantia</taxon>
        <taxon>Thripoidea</taxon>
        <taxon>Thripidae</taxon>
        <taxon>Frankliniella</taxon>
    </lineage>
</organism>
<dbReference type="GO" id="GO:0003723">
    <property type="term" value="F:RNA binding"/>
    <property type="evidence" value="ECO:0007669"/>
    <property type="project" value="TreeGrafter"/>
</dbReference>
<dbReference type="GO" id="GO:0000463">
    <property type="term" value="P:maturation of LSU-rRNA from tricistronic rRNA transcript (SSU-rRNA, 5.8S rRNA, LSU-rRNA)"/>
    <property type="evidence" value="ECO:0007669"/>
    <property type="project" value="UniProtKB-UniRule"/>
</dbReference>
<sequence>MVAKRKKKYESGEGSAYMSRRAALKKLQLTLKDFRKLCILKGVYPREPRKRKVAQKGATGIQTLYSKKDILFLAADPIIWKMREFKSHFKKVGRARAMNNQDQLRRFMKRHPTLPLDHIVKERYPSFIDALRDLDDCLTLLFLFSTFPSLKAVPRDHSEMCQRLTMEFLHVVIAAKALRKVFVSIKGYYFQAELRGETITWIVPHHFSFQPQNKSEVDFKVMSHFVEFYCVMLGFVNFRLYNQLNLYYPPKLTQSTGDELEKKLVDENAYVSERIASLNVELARSGGNDPVEEEEQQLDQFVLSDNPEQMEKMRKEIERTRKLKTLFKGLKIFVNREVPREPIVFCVRALGGQVSWDKTLFVGSTFDEDDETITHQIVDRPSMEKQYISRYYIQPQWVFDSVNAAELLPIERYLMGAILPPHLSPFLDETRDQRYKPPEELELLGQEVPGLAKKAQNASDEESEEEEEEEAEEAEGEDEESENESSDMDDAEGVEEEEEDDIDAEEKERLEKKKKMAVTRGKLEKEDPSVERREAYSEYKLREKMIKNKHRKLYKSMMEGRTKRKKEAWLLRKKRKRIEEEETAAKKAAKREKKKAAAALEA</sequence>
<evidence type="ECO:0000313" key="7">
    <source>
        <dbReference type="EMBL" id="KAK3907269.1"/>
    </source>
</evidence>
<gene>
    <name evidence="7" type="ORF">KUF71_018097</name>
</gene>
<name>A0AAE1GPZ7_9NEOP</name>
<dbReference type="FunFam" id="3.40.50.10190:FF:000002">
    <property type="entry name" value="Pescadillo homolog"/>
    <property type="match status" value="1"/>
</dbReference>
<dbReference type="Gene3D" id="3.40.50.10190">
    <property type="entry name" value="BRCT domain"/>
    <property type="match status" value="1"/>
</dbReference>
<dbReference type="GO" id="GO:0043021">
    <property type="term" value="F:ribonucleoprotein complex binding"/>
    <property type="evidence" value="ECO:0007669"/>
    <property type="project" value="UniProtKB-UniRule"/>
</dbReference>
<evidence type="ECO:0000256" key="2">
    <source>
        <dbReference type="ARBA" id="ARBA00022552"/>
    </source>
</evidence>
<dbReference type="Proteomes" id="UP001219518">
    <property type="component" value="Unassembled WGS sequence"/>
</dbReference>
<dbReference type="SMART" id="SM00292">
    <property type="entry name" value="BRCT"/>
    <property type="match status" value="1"/>
</dbReference>
<dbReference type="HAMAP" id="MF_03028">
    <property type="entry name" value="Pescadillo"/>
    <property type="match status" value="1"/>
</dbReference>
<dbReference type="GO" id="GO:0000466">
    <property type="term" value="P:maturation of 5.8S rRNA from tricistronic rRNA transcript (SSU-rRNA, 5.8S rRNA, LSU-rRNA)"/>
    <property type="evidence" value="ECO:0007669"/>
    <property type="project" value="UniProtKB-UniRule"/>
</dbReference>
<dbReference type="SUPFAM" id="SSF52113">
    <property type="entry name" value="BRCT domain"/>
    <property type="match status" value="1"/>
</dbReference>
<feature type="domain" description="BRCT" evidence="6">
    <location>
        <begin position="322"/>
        <end position="415"/>
    </location>
</feature>
<dbReference type="PROSITE" id="PS50172">
    <property type="entry name" value="BRCT"/>
    <property type="match status" value="1"/>
</dbReference>
<feature type="compositionally biased region" description="Basic and acidic residues" evidence="5">
    <location>
        <begin position="521"/>
        <end position="538"/>
    </location>
</feature>
<reference evidence="7" key="1">
    <citation type="submission" date="2021-07" db="EMBL/GenBank/DDBJ databases">
        <authorList>
            <person name="Catto M.A."/>
            <person name="Jacobson A."/>
            <person name="Kennedy G."/>
            <person name="Labadie P."/>
            <person name="Hunt B.G."/>
            <person name="Srinivasan R."/>
        </authorList>
    </citation>
    <scope>NUCLEOTIDE SEQUENCE</scope>
    <source>
        <strain evidence="7">PL_HMW_Pooled</strain>
        <tissue evidence="7">Head</tissue>
    </source>
</reference>
<feature type="compositionally biased region" description="Basic residues" evidence="5">
    <location>
        <begin position="587"/>
        <end position="596"/>
    </location>
</feature>
<feature type="region of interest" description="Disordered" evidence="5">
    <location>
        <begin position="580"/>
        <end position="602"/>
    </location>
</feature>
<evidence type="ECO:0000313" key="8">
    <source>
        <dbReference type="Proteomes" id="UP001219518"/>
    </source>
</evidence>
<feature type="region of interest" description="Disordered" evidence="5">
    <location>
        <begin position="442"/>
        <end position="538"/>
    </location>
</feature>
<keyword evidence="1 4" id="KW-0690">Ribosome biogenesis</keyword>
<evidence type="ECO:0000256" key="5">
    <source>
        <dbReference type="SAM" id="MobiDB-lite"/>
    </source>
</evidence>
<keyword evidence="8" id="KW-1185">Reference proteome</keyword>
<dbReference type="GO" id="GO:0030687">
    <property type="term" value="C:preribosome, large subunit precursor"/>
    <property type="evidence" value="ECO:0007669"/>
    <property type="project" value="UniProtKB-UniRule"/>
</dbReference>
<feature type="compositionally biased region" description="Acidic residues" evidence="5">
    <location>
        <begin position="459"/>
        <end position="505"/>
    </location>
</feature>
<protein>
    <recommendedName>
        <fullName evidence="4">Pescadillo homolog</fullName>
    </recommendedName>
</protein>
<evidence type="ECO:0000256" key="4">
    <source>
        <dbReference type="HAMAP-Rule" id="MF_03028"/>
    </source>
</evidence>
<comment type="function">
    <text evidence="4">Required for maturation of ribosomal RNAs and formation of the large ribosomal subunit.</text>
</comment>
<keyword evidence="2 4" id="KW-0698">rRNA processing</keyword>
<dbReference type="GO" id="GO:0005654">
    <property type="term" value="C:nucleoplasm"/>
    <property type="evidence" value="ECO:0007669"/>
    <property type="project" value="UniProtKB-SubCell"/>
</dbReference>
<dbReference type="InterPro" id="IPR010613">
    <property type="entry name" value="PES"/>
</dbReference>
<accession>A0AAE1GPZ7</accession>
<comment type="caution">
    <text evidence="7">The sequence shown here is derived from an EMBL/GenBank/DDBJ whole genome shotgun (WGS) entry which is preliminary data.</text>
</comment>
<evidence type="ECO:0000256" key="3">
    <source>
        <dbReference type="ARBA" id="ARBA00023242"/>
    </source>
</evidence>
<dbReference type="PANTHER" id="PTHR12221">
    <property type="entry name" value="PESCADILLO - RELATED"/>
    <property type="match status" value="1"/>
</dbReference>
<comment type="similarity">
    <text evidence="4">Belongs to the pescadillo family.</text>
</comment>
<comment type="subcellular location">
    <subcellularLocation>
        <location evidence="4">Nucleus</location>
        <location evidence="4">Nucleolus</location>
    </subcellularLocation>
    <subcellularLocation>
        <location evidence="4">Nucleus</location>
        <location evidence="4">Nucleoplasm</location>
    </subcellularLocation>
</comment>